<dbReference type="Pfam" id="PF01553">
    <property type="entry name" value="Acyltransferase"/>
    <property type="match status" value="2"/>
</dbReference>
<proteinExistence type="predicted"/>
<dbReference type="PANTHER" id="PTHR31605:SF0">
    <property type="entry name" value="GLYCEROL-3-PHOSPHATE O-ACYLTRANSFERASE 1"/>
    <property type="match status" value="1"/>
</dbReference>
<keyword evidence="2" id="KW-1133">Transmembrane helix</keyword>
<feature type="region of interest" description="Disordered" evidence="1">
    <location>
        <begin position="614"/>
        <end position="649"/>
    </location>
</feature>
<sequence>MSLQTYDIVVFFFSIILDVFFREIRPRGSHKIPTEGPIIFVAAPHANQFVDPLILMNHCQRRVSFLIAEKSMKRKYIGAMARALNAIPVTRPQDMAKPGKGRIKIINRKTEPTRIAGIDTMFTKQLKVGHQIALPKDRGSSEVIQIISDTELIIKKEFKDLVAIEMLDKPEGTPYKCVPHIDQSQVYKSVFETLNAGHCIGIFPEGGSHDRTEILPLKAGVTIMALGAMEANPELDVKIVPCGLNYFHAHQFRSRAVVEFGAPISISRDLVEKYKRGGTEKREACSKLLDTIYNGLTAVTVNTPDYETLMVIQAGRRLYKPAHRKLLISQVVELNRRFVAGYMHFKDDPRVQEIRQQVMTYNQLLKYHGLRDHQVNKKVLGGRRSAGLLIYRVCLLFFWTVLGLPGFVLNLPIIVVARLISSKKAKEAVQASSVKVAGRDVLATWKLLVALVFTPILYGFYAFIVFGFSVKYNWPTKWKIFGPILSFFVMLIGSYTTIRLVETGLDIYRSLKPLLLSLLPGRRNDIQNLSEVREKLSHDLTELINELGPKIYDDFDAERIVQAERPLSSSNASNTSLFHSPINWLDDQVFNWETVANSECDDVFFFMDKQNGSVTGRSRTSSWAASGQTSRSRSRASSVGATPGGGGESFRVEAMTELPRNKPFSELTSRTSKIIPRVEVKDVDEDLGYQGDKEDESKKNI</sequence>
<feature type="transmembrane region" description="Helical" evidence="2">
    <location>
        <begin position="447"/>
        <end position="468"/>
    </location>
</feature>
<dbReference type="SUPFAM" id="SSF69593">
    <property type="entry name" value="Glycerol-3-phosphate (1)-acyltransferase"/>
    <property type="match status" value="2"/>
</dbReference>
<dbReference type="OrthoDB" id="2427554at2759"/>
<feature type="compositionally biased region" description="Basic and acidic residues" evidence="1">
    <location>
        <begin position="691"/>
        <end position="701"/>
    </location>
</feature>
<evidence type="ECO:0000256" key="1">
    <source>
        <dbReference type="SAM" id="MobiDB-lite"/>
    </source>
</evidence>
<feature type="transmembrane region" description="Helical" evidence="2">
    <location>
        <begin position="393"/>
        <end position="420"/>
    </location>
</feature>
<comment type="caution">
    <text evidence="4">The sequence shown here is derived from an EMBL/GenBank/DDBJ whole genome shotgun (WGS) entry which is preliminary data.</text>
</comment>
<feature type="transmembrane region" description="Helical" evidence="2">
    <location>
        <begin position="480"/>
        <end position="501"/>
    </location>
</feature>
<dbReference type="CDD" id="cd07992">
    <property type="entry name" value="LPLAT_AAK14816-like"/>
    <property type="match status" value="1"/>
</dbReference>
<organism evidence="4 5">
    <name type="scientific">Ambispora leptoticha</name>
    <dbReference type="NCBI Taxonomy" id="144679"/>
    <lineage>
        <taxon>Eukaryota</taxon>
        <taxon>Fungi</taxon>
        <taxon>Fungi incertae sedis</taxon>
        <taxon>Mucoromycota</taxon>
        <taxon>Glomeromycotina</taxon>
        <taxon>Glomeromycetes</taxon>
        <taxon>Archaeosporales</taxon>
        <taxon>Ambisporaceae</taxon>
        <taxon>Ambispora</taxon>
    </lineage>
</organism>
<feature type="compositionally biased region" description="Low complexity" evidence="1">
    <location>
        <begin position="624"/>
        <end position="638"/>
    </location>
</feature>
<accession>A0A9N8ZL74</accession>
<dbReference type="PANTHER" id="PTHR31605">
    <property type="entry name" value="GLYCEROL-3-PHOSPHATE O-ACYLTRANSFERASE 1"/>
    <property type="match status" value="1"/>
</dbReference>
<evidence type="ECO:0000313" key="4">
    <source>
        <dbReference type="EMBL" id="CAG8499845.1"/>
    </source>
</evidence>
<name>A0A9N8ZL74_9GLOM</name>
<dbReference type="GO" id="GO:0008654">
    <property type="term" value="P:phospholipid biosynthetic process"/>
    <property type="evidence" value="ECO:0007669"/>
    <property type="project" value="TreeGrafter"/>
</dbReference>
<feature type="domain" description="Phospholipid/glycerol acyltransferase" evidence="3">
    <location>
        <begin position="39"/>
        <end position="247"/>
    </location>
</feature>
<evidence type="ECO:0000256" key="2">
    <source>
        <dbReference type="SAM" id="Phobius"/>
    </source>
</evidence>
<evidence type="ECO:0000313" key="5">
    <source>
        <dbReference type="Proteomes" id="UP000789508"/>
    </source>
</evidence>
<dbReference type="SMART" id="SM00563">
    <property type="entry name" value="PlsC"/>
    <property type="match status" value="1"/>
</dbReference>
<dbReference type="Proteomes" id="UP000789508">
    <property type="component" value="Unassembled WGS sequence"/>
</dbReference>
<dbReference type="GO" id="GO:0004366">
    <property type="term" value="F:glycerol-3-phosphate O-acyltransferase activity"/>
    <property type="evidence" value="ECO:0007669"/>
    <property type="project" value="TreeGrafter"/>
</dbReference>
<keyword evidence="2" id="KW-0812">Transmembrane</keyword>
<feature type="compositionally biased region" description="Polar residues" evidence="1">
    <location>
        <begin position="614"/>
        <end position="623"/>
    </location>
</feature>
<dbReference type="GO" id="GO:0016287">
    <property type="term" value="F:glycerone-phosphate O-acyltransferase activity"/>
    <property type="evidence" value="ECO:0007669"/>
    <property type="project" value="TreeGrafter"/>
</dbReference>
<keyword evidence="2" id="KW-0472">Membrane</keyword>
<dbReference type="EMBL" id="CAJVPS010000631">
    <property type="protein sequence ID" value="CAG8499845.1"/>
    <property type="molecule type" value="Genomic_DNA"/>
</dbReference>
<evidence type="ECO:0000259" key="3">
    <source>
        <dbReference type="SMART" id="SM00563"/>
    </source>
</evidence>
<dbReference type="AlphaFoldDB" id="A0A9N8ZL74"/>
<feature type="region of interest" description="Disordered" evidence="1">
    <location>
        <begin position="681"/>
        <end position="701"/>
    </location>
</feature>
<reference evidence="4" key="1">
    <citation type="submission" date="2021-06" db="EMBL/GenBank/DDBJ databases">
        <authorList>
            <person name="Kallberg Y."/>
            <person name="Tangrot J."/>
            <person name="Rosling A."/>
        </authorList>
    </citation>
    <scope>NUCLEOTIDE SEQUENCE</scope>
    <source>
        <strain evidence="4">FL130A</strain>
    </source>
</reference>
<protein>
    <submittedName>
        <fullName evidence="4">1283_t:CDS:1</fullName>
    </submittedName>
</protein>
<dbReference type="InterPro" id="IPR002123">
    <property type="entry name" value="Plipid/glycerol_acylTrfase"/>
</dbReference>
<keyword evidence="5" id="KW-1185">Reference proteome</keyword>
<gene>
    <name evidence="4" type="ORF">ALEPTO_LOCUS3428</name>
</gene>
<dbReference type="InterPro" id="IPR052744">
    <property type="entry name" value="GPAT/DAPAT"/>
</dbReference>